<dbReference type="InterPro" id="IPR022409">
    <property type="entry name" value="PKD/Chitinase_dom"/>
</dbReference>
<dbReference type="EMBL" id="PJNI01000009">
    <property type="protein sequence ID" value="PKR80465.1"/>
    <property type="molecule type" value="Genomic_DNA"/>
</dbReference>
<dbReference type="InterPro" id="IPR003343">
    <property type="entry name" value="Big_2"/>
</dbReference>
<dbReference type="Gene3D" id="2.60.40.1220">
    <property type="match status" value="1"/>
</dbReference>
<dbReference type="PROSITE" id="PS50093">
    <property type="entry name" value="PKD"/>
    <property type="match status" value="2"/>
</dbReference>
<dbReference type="RefSeq" id="WP_101334635.1">
    <property type="nucleotide sequence ID" value="NZ_PJNI01000009.1"/>
</dbReference>
<protein>
    <recommendedName>
        <fullName evidence="2">PKD domain-containing protein</fullName>
    </recommendedName>
</protein>
<dbReference type="InterPro" id="IPR026341">
    <property type="entry name" value="T9SS_type_B"/>
</dbReference>
<dbReference type="Pfam" id="PF13585">
    <property type="entry name" value="CHU_C"/>
    <property type="match status" value="1"/>
</dbReference>
<dbReference type="InterPro" id="IPR008964">
    <property type="entry name" value="Invasin/intimin_cell_adhesion"/>
</dbReference>
<dbReference type="OrthoDB" id="1652165at2"/>
<reference evidence="3 4" key="1">
    <citation type="submission" date="2017-12" db="EMBL/GenBank/DDBJ databases">
        <title>The draft genome sequence of Brumimicrobium saltpan LHR20.</title>
        <authorList>
            <person name="Do Z.-J."/>
            <person name="Luo H.-R."/>
        </authorList>
    </citation>
    <scope>NUCLEOTIDE SEQUENCE [LARGE SCALE GENOMIC DNA]</scope>
    <source>
        <strain evidence="3 4">LHR20</strain>
    </source>
</reference>
<evidence type="ECO:0000313" key="3">
    <source>
        <dbReference type="EMBL" id="PKR80465.1"/>
    </source>
</evidence>
<dbReference type="NCBIfam" id="TIGR04131">
    <property type="entry name" value="Bac_Flav_CTERM"/>
    <property type="match status" value="1"/>
</dbReference>
<accession>A0A2I0R1N5</accession>
<name>A0A2I0R1N5_9FLAO</name>
<dbReference type="SUPFAM" id="SSF49299">
    <property type="entry name" value="PKD domain"/>
    <property type="match status" value="2"/>
</dbReference>
<evidence type="ECO:0000313" key="4">
    <source>
        <dbReference type="Proteomes" id="UP000236654"/>
    </source>
</evidence>
<dbReference type="InterPro" id="IPR035986">
    <property type="entry name" value="PKD_dom_sf"/>
</dbReference>
<keyword evidence="4" id="KW-1185">Reference proteome</keyword>
<organism evidence="3 4">
    <name type="scientific">Brumimicrobium salinarum</name>
    <dbReference type="NCBI Taxonomy" id="2058658"/>
    <lineage>
        <taxon>Bacteria</taxon>
        <taxon>Pseudomonadati</taxon>
        <taxon>Bacteroidota</taxon>
        <taxon>Flavobacteriia</taxon>
        <taxon>Flavobacteriales</taxon>
        <taxon>Crocinitomicaceae</taxon>
        <taxon>Brumimicrobium</taxon>
    </lineage>
</organism>
<dbReference type="Pfam" id="PF18911">
    <property type="entry name" value="PKD_4"/>
    <property type="match status" value="2"/>
</dbReference>
<feature type="domain" description="PKD" evidence="2">
    <location>
        <begin position="740"/>
        <end position="796"/>
    </location>
</feature>
<dbReference type="SUPFAM" id="SSF49373">
    <property type="entry name" value="Invasin/intimin cell-adhesion fragments"/>
    <property type="match status" value="1"/>
</dbReference>
<dbReference type="Pfam" id="PF02368">
    <property type="entry name" value="Big_2"/>
    <property type="match status" value="1"/>
</dbReference>
<dbReference type="InterPro" id="IPR013783">
    <property type="entry name" value="Ig-like_fold"/>
</dbReference>
<dbReference type="SMART" id="SM00089">
    <property type="entry name" value="PKD"/>
    <property type="match status" value="2"/>
</dbReference>
<evidence type="ECO:0000256" key="1">
    <source>
        <dbReference type="ARBA" id="ARBA00022729"/>
    </source>
</evidence>
<dbReference type="InterPro" id="IPR000601">
    <property type="entry name" value="PKD_dom"/>
</dbReference>
<dbReference type="InterPro" id="IPR014755">
    <property type="entry name" value="Cu-Rt/internalin_Ig-like"/>
</dbReference>
<comment type="caution">
    <text evidence="3">The sequence shown here is derived from an EMBL/GenBank/DDBJ whole genome shotgun (WGS) entry which is preliminary data.</text>
</comment>
<dbReference type="AlphaFoldDB" id="A0A2I0R1N5"/>
<dbReference type="Gene3D" id="2.60.40.10">
    <property type="entry name" value="Immunoglobulins"/>
    <property type="match status" value="2"/>
</dbReference>
<sequence length="889" mass="94712">MNKIEKILASLNILWVFLLLLMGVSPHLKAQQGDIIPTACATATYTLSPGSTIHFYDDGGPGGDCSTSGASGNFSNSGCETITTICPAPGEVLSVQFLVLSMFATSSGFDWMVIYEGPTTSGNILFDNRNGGPNNPYGTSCNFDTSTEFCAVDQCYTFRFYASSVVNREGWDAVVSSTSLPNTAYINIDPPTCTEDGVATILNYDINETYTFTPAGPTIDPSGEIDNVNFGQTYSLEIGVNSCIATTFQVEERLNQATITTPTDMCGAGDTQTLVGSPGGGTWSSSDPTIATIDAAGEVTSVGPGTTTITYDLSGCPQTVNLTVNSEVTPTFDPIPSFCETTTPPVLPTTSTNGIDGSWNPSTVSNTGGTTTYTFTPDGGCASTTTLDVFVEPTPVFTLLGTAPSACNLSDGQITIEGLNPNATYSVEYVDENGNNIGPITVNTDAVGEGIVNNLTNGTYTNFVVSIDGCIGTNAQTITLISPDIPTIDAGQDIVACEGDLIDLTANNPDGAQISWDNGVVDGVEFSPTLGTTTYTVTANLSGCIASDELDVTVNPVPVVDAGSDISVCTGEQITLSGNGNQNYIWDNNVVDGQPFTPPVGTTVYTASVTNSFGCVGEDFVTVNVSDVADVEFTADFTSGCAPLTVEFSNNSSTPGSCKYTFSDGTELNGCDLTHTFTEPGCYDVTLELENNAGCFGTKTETNYICVDAVPQAGFTVDSDVVTDFYREVEFTNTSHNAETYIWSFGDETISSETNPNHEYELEENKYTVTLTAVSELGCIDTTSMVIYVEEELVYYIPNTFTPDGNEINQTFQPIFDSGFDPQDYRLLIFNRWGEKVFESYDASFGWDGTYGLNGHGKVKEGTYVYKINFKRDKNEDKIEIVGHVNIIR</sequence>
<keyword evidence="1" id="KW-0732">Signal</keyword>
<dbReference type="Proteomes" id="UP000236654">
    <property type="component" value="Unassembled WGS sequence"/>
</dbReference>
<proteinExistence type="predicted"/>
<feature type="domain" description="PKD" evidence="2">
    <location>
        <begin position="649"/>
        <end position="712"/>
    </location>
</feature>
<evidence type="ECO:0000259" key="2">
    <source>
        <dbReference type="PROSITE" id="PS50093"/>
    </source>
</evidence>
<dbReference type="CDD" id="cd00146">
    <property type="entry name" value="PKD"/>
    <property type="match status" value="2"/>
</dbReference>
<gene>
    <name evidence="3" type="ORF">CW751_08800</name>
</gene>